<evidence type="ECO:0000256" key="1">
    <source>
        <dbReference type="ARBA" id="ARBA00001974"/>
    </source>
</evidence>
<evidence type="ECO:0000256" key="4">
    <source>
        <dbReference type="RuleBase" id="RU362067"/>
    </source>
</evidence>
<comment type="caution">
    <text evidence="8">The sequence shown here is derived from an EMBL/GenBank/DDBJ whole genome shotgun (WGS) entry which is preliminary data.</text>
</comment>
<dbReference type="Gene3D" id="1.10.405.10">
    <property type="entry name" value="Guanine Nucleotide Dissociation Inhibitor, domain 1"/>
    <property type="match status" value="1"/>
</dbReference>
<dbReference type="InterPro" id="IPR002937">
    <property type="entry name" value="Amino_oxidase"/>
</dbReference>
<dbReference type="Pfam" id="PF01593">
    <property type="entry name" value="Amino_oxidase"/>
    <property type="match status" value="2"/>
</dbReference>
<comment type="cofactor">
    <cofactor evidence="1 4">
        <name>FAD</name>
        <dbReference type="ChEBI" id="CHEBI:57692"/>
    </cofactor>
</comment>
<dbReference type="SUPFAM" id="SSF51905">
    <property type="entry name" value="FAD/NAD(P)-binding domain"/>
    <property type="match status" value="1"/>
</dbReference>
<comment type="similarity">
    <text evidence="4">Belongs to the flavin monoamine oxidase family.</text>
</comment>
<dbReference type="PANTHER" id="PTHR10742:SF342">
    <property type="entry name" value="AMINE OXIDASE"/>
    <property type="match status" value="1"/>
</dbReference>
<keyword evidence="2 4" id="KW-0560">Oxidoreductase</keyword>
<feature type="chain" id="PRO_5042184860" description="Amine oxidase" evidence="6">
    <location>
        <begin position="21"/>
        <end position="834"/>
    </location>
</feature>
<dbReference type="InterPro" id="IPR050281">
    <property type="entry name" value="Flavin_monoamine_oxidase"/>
</dbReference>
<keyword evidence="6" id="KW-0732">Signal</keyword>
<dbReference type="InterPro" id="IPR036188">
    <property type="entry name" value="FAD/NAD-bd_sf"/>
</dbReference>
<dbReference type="GO" id="GO:0009063">
    <property type="term" value="P:amino acid catabolic process"/>
    <property type="evidence" value="ECO:0007669"/>
    <property type="project" value="TreeGrafter"/>
</dbReference>
<dbReference type="EMBL" id="WTXG01000042">
    <property type="protein sequence ID" value="KAI0296979.1"/>
    <property type="molecule type" value="Genomic_DNA"/>
</dbReference>
<organism evidence="8 9">
    <name type="scientific">Multifurca ochricompacta</name>
    <dbReference type="NCBI Taxonomy" id="376703"/>
    <lineage>
        <taxon>Eukaryota</taxon>
        <taxon>Fungi</taxon>
        <taxon>Dikarya</taxon>
        <taxon>Basidiomycota</taxon>
        <taxon>Agaricomycotina</taxon>
        <taxon>Agaricomycetes</taxon>
        <taxon>Russulales</taxon>
        <taxon>Russulaceae</taxon>
        <taxon>Multifurca</taxon>
    </lineage>
</organism>
<keyword evidence="9" id="KW-1185">Reference proteome</keyword>
<evidence type="ECO:0000313" key="8">
    <source>
        <dbReference type="EMBL" id="KAI0296979.1"/>
    </source>
</evidence>
<feature type="binding site" evidence="3">
    <location>
        <position position="298"/>
    </location>
    <ligand>
        <name>substrate</name>
    </ligand>
</feature>
<feature type="domain" description="Amine oxidase" evidence="7">
    <location>
        <begin position="250"/>
        <end position="304"/>
    </location>
</feature>
<evidence type="ECO:0000256" key="3">
    <source>
        <dbReference type="PIRSR" id="PIRSR601613-1"/>
    </source>
</evidence>
<evidence type="ECO:0000256" key="6">
    <source>
        <dbReference type="SAM" id="SignalP"/>
    </source>
</evidence>
<dbReference type="Gene3D" id="3.50.50.60">
    <property type="entry name" value="FAD/NAD(P)-binding domain"/>
    <property type="match status" value="2"/>
</dbReference>
<gene>
    <name evidence="8" type="ORF">B0F90DRAFT_1669642</name>
</gene>
<dbReference type="Proteomes" id="UP001203297">
    <property type="component" value="Unassembled WGS sequence"/>
</dbReference>
<accession>A0AAD4QLK8</accession>
<feature type="domain" description="Amine oxidase" evidence="7">
    <location>
        <begin position="402"/>
        <end position="657"/>
    </location>
</feature>
<feature type="binding site" evidence="3">
    <location>
        <position position="428"/>
    </location>
    <ligand>
        <name>FAD</name>
        <dbReference type="ChEBI" id="CHEBI:57692"/>
    </ligand>
</feature>
<sequence length="834" mass="93238">MANRWVLMVLLEIAAGNKLACPTPTSTSQVRLRSMPEQQCQKHDEVETLTNIRRNNKRVLGQQPWSLAQLVLDELHLLSYHYLSGIKSVCNGGPYAVDKVQGVPVNNLLPLRSPWTYGYVRSLMDGWMDEDVRWNTFEVGLTGPVGREVGKSALILVDVHVHHHVEGNLLRYFHYENYSVPAPPTSVASISSFSHNPNIGRYYAVLFSLHNVAACDREFSSFSLFTSAQSKIIPLMSSSRLTIGIVGGGVAGLYAALLLQRAGHIVHIFEGSDRLGGRVHTHYFTEEENQYYEAGAMRIPHSPYQTDVKASFQDRSAEELMLAAVGPLLQRLEGNFVEGFDEICREYDNYSFRFYLSHVLNWPNDIIDFVETVTSQTNQFCLSVTEIMMEYIDFSTKEWSTIAHGMSRLPLAMAHLIGYKNITLNARVTGIRSEDDGKVTISVFGHKSNVEATFDKVIMAIPPPALKMITDRPAWSPHKELAIRSIHFESLFKMGLRFKTRFWERVGPTSCFGGQSTTDLPIRWIVYPSNGIGSDGPGVLLIYSWMTDADAWLPLTPEERQNLALANLAEVYNGQIDTKDGSVINVYDLIMDTSDAVWSARNSTGDAMFLPGQFLSRFEAARHPEGNVYFAGEHLSRHHTWIAGALESAWETVSNIIGPTPQLCPSEVEVGSLVEIDPQDGIRRPVSTDDAAPVLGDDASPMGVRGGGEQANFSIDFILRLHEPPFGFDTQWWPVLQSSNHKNCDGNTNTLPYHPGVHKAQRRGESEIRKSAEIAHLEPPKYFVSSTSNGYAYCDYTSPLLRKVPLKGSTRMNVPKYSHVHERNSVIARECVEV</sequence>
<evidence type="ECO:0000256" key="5">
    <source>
        <dbReference type="SAM" id="MobiDB-lite"/>
    </source>
</evidence>
<dbReference type="InterPro" id="IPR001613">
    <property type="entry name" value="Flavin_amine_oxidase"/>
</dbReference>
<name>A0AAD4QLK8_9AGAM</name>
<dbReference type="PRINTS" id="PR00757">
    <property type="entry name" value="AMINEOXDASEF"/>
</dbReference>
<reference evidence="8" key="1">
    <citation type="journal article" date="2022" name="New Phytol.">
        <title>Evolutionary transition to the ectomycorrhizal habit in the genomes of a hyperdiverse lineage of mushroom-forming fungi.</title>
        <authorList>
            <person name="Looney B."/>
            <person name="Miyauchi S."/>
            <person name="Morin E."/>
            <person name="Drula E."/>
            <person name="Courty P.E."/>
            <person name="Kohler A."/>
            <person name="Kuo A."/>
            <person name="LaButti K."/>
            <person name="Pangilinan J."/>
            <person name="Lipzen A."/>
            <person name="Riley R."/>
            <person name="Andreopoulos W."/>
            <person name="He G."/>
            <person name="Johnson J."/>
            <person name="Nolan M."/>
            <person name="Tritt A."/>
            <person name="Barry K.W."/>
            <person name="Grigoriev I.V."/>
            <person name="Nagy L.G."/>
            <person name="Hibbett D."/>
            <person name="Henrissat B."/>
            <person name="Matheny P.B."/>
            <person name="Labbe J."/>
            <person name="Martin F.M."/>
        </authorList>
    </citation>
    <scope>NUCLEOTIDE SEQUENCE</scope>
    <source>
        <strain evidence="8">BPL690</strain>
    </source>
</reference>
<dbReference type="PANTHER" id="PTHR10742">
    <property type="entry name" value="FLAVIN MONOAMINE OXIDASE"/>
    <property type="match status" value="1"/>
</dbReference>
<evidence type="ECO:0000313" key="9">
    <source>
        <dbReference type="Proteomes" id="UP001203297"/>
    </source>
</evidence>
<dbReference type="EC" id="1.4.3.-" evidence="4"/>
<keyword evidence="4" id="KW-0274">FAD</keyword>
<keyword evidence="4" id="KW-0285">Flavoprotein</keyword>
<evidence type="ECO:0000259" key="7">
    <source>
        <dbReference type="Pfam" id="PF01593"/>
    </source>
</evidence>
<evidence type="ECO:0000256" key="2">
    <source>
        <dbReference type="ARBA" id="ARBA00023002"/>
    </source>
</evidence>
<dbReference type="Gene3D" id="3.90.660.10">
    <property type="match status" value="2"/>
</dbReference>
<protein>
    <recommendedName>
        <fullName evidence="4">Amine oxidase</fullName>
        <ecNumber evidence="4">1.4.3.-</ecNumber>
    </recommendedName>
</protein>
<feature type="signal peptide" evidence="6">
    <location>
        <begin position="1"/>
        <end position="20"/>
    </location>
</feature>
<feature type="binding site" evidence="3">
    <location>
        <begin position="295"/>
        <end position="298"/>
    </location>
    <ligand>
        <name>FAD</name>
        <dbReference type="ChEBI" id="CHEBI:57692"/>
    </ligand>
</feature>
<feature type="region of interest" description="Disordered" evidence="5">
    <location>
        <begin position="680"/>
        <end position="703"/>
    </location>
</feature>
<feature type="binding site" evidence="3">
    <location>
        <position position="633"/>
    </location>
    <ligand>
        <name>FAD</name>
        <dbReference type="ChEBI" id="CHEBI:57692"/>
    </ligand>
</feature>
<dbReference type="AlphaFoldDB" id="A0AAD4QLK8"/>
<dbReference type="GO" id="GO:0001716">
    <property type="term" value="F:L-amino-acid oxidase activity"/>
    <property type="evidence" value="ECO:0007669"/>
    <property type="project" value="TreeGrafter"/>
</dbReference>
<dbReference type="SUPFAM" id="SSF54373">
    <property type="entry name" value="FAD-linked reductases, C-terminal domain"/>
    <property type="match status" value="1"/>
</dbReference>
<proteinExistence type="inferred from homology"/>